<sequence length="269" mass="28407">MRYQEENNYPKAFAWSTGLMALFILISYLIVFGMQAPPEEQGMGGILVNYGTAPEGMGDDFTSIEEPSVAPNANNVSPDKVLENPQQTSDPTSETSDKTVVTQNTEDAPAVTTSKKNTTASPSTSPVTKDSKPAINENALYKGKKNNGTGQGDGTGSTPGNQGDPDGSTLAPNYGEGGSGFGNARLANRTSVIKPKVEDSGQATGRIVIDIIVGKDGEVKSARIGRGTTIADYKLQQKCREAVLGARFNRSETAPESQPGSFVFSFKVD</sequence>
<dbReference type="Proteomes" id="UP001597387">
    <property type="component" value="Unassembled WGS sequence"/>
</dbReference>
<keyword evidence="2" id="KW-0472">Membrane</keyword>
<organism evidence="3 4">
    <name type="scientific">Paradesertivirga mongoliensis</name>
    <dbReference type="NCBI Taxonomy" id="2100740"/>
    <lineage>
        <taxon>Bacteria</taxon>
        <taxon>Pseudomonadati</taxon>
        <taxon>Bacteroidota</taxon>
        <taxon>Sphingobacteriia</taxon>
        <taxon>Sphingobacteriales</taxon>
        <taxon>Sphingobacteriaceae</taxon>
        <taxon>Paradesertivirga</taxon>
    </lineage>
</organism>
<reference evidence="4" key="1">
    <citation type="journal article" date="2019" name="Int. J. Syst. Evol. Microbiol.">
        <title>The Global Catalogue of Microorganisms (GCM) 10K type strain sequencing project: providing services to taxonomists for standard genome sequencing and annotation.</title>
        <authorList>
            <consortium name="The Broad Institute Genomics Platform"/>
            <consortium name="The Broad Institute Genome Sequencing Center for Infectious Disease"/>
            <person name="Wu L."/>
            <person name="Ma J."/>
        </authorList>
    </citation>
    <scope>NUCLEOTIDE SEQUENCE [LARGE SCALE GENOMIC DNA]</scope>
    <source>
        <strain evidence="4">KCTC 42217</strain>
    </source>
</reference>
<keyword evidence="4" id="KW-1185">Reference proteome</keyword>
<keyword evidence="2" id="KW-1133">Transmembrane helix</keyword>
<comment type="caution">
    <text evidence="3">The sequence shown here is derived from an EMBL/GenBank/DDBJ whole genome shotgun (WGS) entry which is preliminary data.</text>
</comment>
<evidence type="ECO:0000256" key="2">
    <source>
        <dbReference type="SAM" id="Phobius"/>
    </source>
</evidence>
<feature type="region of interest" description="Disordered" evidence="1">
    <location>
        <begin position="58"/>
        <end position="182"/>
    </location>
</feature>
<proteinExistence type="predicted"/>
<gene>
    <name evidence="3" type="ORF">ACFSJU_10500</name>
</gene>
<protein>
    <submittedName>
        <fullName evidence="3">Energy transducer TonB</fullName>
    </submittedName>
</protein>
<evidence type="ECO:0000256" key="1">
    <source>
        <dbReference type="SAM" id="MobiDB-lite"/>
    </source>
</evidence>
<dbReference type="EMBL" id="JBHUHZ010000001">
    <property type="protein sequence ID" value="MFD2162821.1"/>
    <property type="molecule type" value="Genomic_DNA"/>
</dbReference>
<keyword evidence="2" id="KW-0812">Transmembrane</keyword>
<feature type="compositionally biased region" description="Polar residues" evidence="1">
    <location>
        <begin position="84"/>
        <end position="128"/>
    </location>
</feature>
<name>A0ABW4ZLU1_9SPHI</name>
<evidence type="ECO:0000313" key="4">
    <source>
        <dbReference type="Proteomes" id="UP001597387"/>
    </source>
</evidence>
<evidence type="ECO:0000313" key="3">
    <source>
        <dbReference type="EMBL" id="MFD2162821.1"/>
    </source>
</evidence>
<dbReference type="RefSeq" id="WP_255902865.1">
    <property type="nucleotide sequence ID" value="NZ_JAFMZO010000003.1"/>
</dbReference>
<feature type="transmembrane region" description="Helical" evidence="2">
    <location>
        <begin position="12"/>
        <end position="34"/>
    </location>
</feature>
<accession>A0ABW4ZLU1</accession>